<gene>
    <name evidence="1" type="ORF">HDU87_008426</name>
</gene>
<keyword evidence="2" id="KW-1185">Reference proteome</keyword>
<accession>A0AAD5TCL4</accession>
<evidence type="ECO:0000313" key="1">
    <source>
        <dbReference type="EMBL" id="KAJ3170952.1"/>
    </source>
</evidence>
<dbReference type="EMBL" id="JADGJQ010000089">
    <property type="protein sequence ID" value="KAJ3170952.1"/>
    <property type="molecule type" value="Genomic_DNA"/>
</dbReference>
<sequence>MSAPVEDVANPQNVISLCTFLADHQWWLGGFHLHDFFTKGVWDGLANKEWTEFVDSRCRHPGANEFAFIDVLIDVVLGGDVPEDWPATFKNFVQSTRTLSLHRRIAIDENLRIELPTVYDERDCTLAALSRKKLHEVDRLARVVQTLVERHNADWTPEQERVTSHISLHCKILVHKFVPLTQMPRGP</sequence>
<comment type="caution">
    <text evidence="1">The sequence shown here is derived from an EMBL/GenBank/DDBJ whole genome shotgun (WGS) entry which is preliminary data.</text>
</comment>
<protein>
    <submittedName>
        <fullName evidence="1">Uncharacterized protein</fullName>
    </submittedName>
</protein>
<reference evidence="1" key="1">
    <citation type="submission" date="2020-05" db="EMBL/GenBank/DDBJ databases">
        <title>Phylogenomic resolution of chytrid fungi.</title>
        <authorList>
            <person name="Stajich J.E."/>
            <person name="Amses K."/>
            <person name="Simmons R."/>
            <person name="Seto K."/>
            <person name="Myers J."/>
            <person name="Bonds A."/>
            <person name="Quandt C.A."/>
            <person name="Barry K."/>
            <person name="Liu P."/>
            <person name="Grigoriev I."/>
            <person name="Longcore J.E."/>
            <person name="James T.Y."/>
        </authorList>
    </citation>
    <scope>NUCLEOTIDE SEQUENCE</scope>
    <source>
        <strain evidence="1">JEL0379</strain>
    </source>
</reference>
<dbReference type="PANTHER" id="PTHR12496:SF0">
    <property type="entry name" value="METHYLTRANSFERASE DOMAIN-CONTAINING PROTEIN"/>
    <property type="match status" value="1"/>
</dbReference>
<name>A0AAD5TCL4_9FUNG</name>
<dbReference type="AlphaFoldDB" id="A0AAD5TCL4"/>
<proteinExistence type="predicted"/>
<dbReference type="InterPro" id="IPR052220">
    <property type="entry name" value="METTL25"/>
</dbReference>
<organism evidence="1 2">
    <name type="scientific">Geranomyces variabilis</name>
    <dbReference type="NCBI Taxonomy" id="109894"/>
    <lineage>
        <taxon>Eukaryota</taxon>
        <taxon>Fungi</taxon>
        <taxon>Fungi incertae sedis</taxon>
        <taxon>Chytridiomycota</taxon>
        <taxon>Chytridiomycota incertae sedis</taxon>
        <taxon>Chytridiomycetes</taxon>
        <taxon>Spizellomycetales</taxon>
        <taxon>Powellomycetaceae</taxon>
        <taxon>Geranomyces</taxon>
    </lineage>
</organism>
<dbReference type="Proteomes" id="UP001212152">
    <property type="component" value="Unassembled WGS sequence"/>
</dbReference>
<dbReference type="PANTHER" id="PTHR12496">
    <property type="entry name" value="CGI-41 METHYLTRANSFERASE"/>
    <property type="match status" value="1"/>
</dbReference>
<evidence type="ECO:0000313" key="2">
    <source>
        <dbReference type="Proteomes" id="UP001212152"/>
    </source>
</evidence>